<dbReference type="PANTHER" id="PTHR16288">
    <property type="entry name" value="WD40 REPEAT PROTEIN 4"/>
    <property type="match status" value="1"/>
</dbReference>
<evidence type="ECO:0000313" key="9">
    <source>
        <dbReference type="Proteomes" id="UP000266841"/>
    </source>
</evidence>
<evidence type="ECO:0000256" key="6">
    <source>
        <dbReference type="PROSITE-ProRule" id="PRU00221"/>
    </source>
</evidence>
<dbReference type="InterPro" id="IPR028884">
    <property type="entry name" value="Trm82"/>
</dbReference>
<organism evidence="8 9">
    <name type="scientific">Thalassiosira oceanica</name>
    <name type="common">Marine diatom</name>
    <dbReference type="NCBI Taxonomy" id="159749"/>
    <lineage>
        <taxon>Eukaryota</taxon>
        <taxon>Sar</taxon>
        <taxon>Stramenopiles</taxon>
        <taxon>Ochrophyta</taxon>
        <taxon>Bacillariophyta</taxon>
        <taxon>Coscinodiscophyceae</taxon>
        <taxon>Thalassiosirophycidae</taxon>
        <taxon>Thalassiosirales</taxon>
        <taxon>Thalassiosiraceae</taxon>
        <taxon>Thalassiosira</taxon>
    </lineage>
</organism>
<dbReference type="AlphaFoldDB" id="K0SYA4"/>
<keyword evidence="9" id="KW-1185">Reference proteome</keyword>
<feature type="repeat" description="WD" evidence="6">
    <location>
        <begin position="276"/>
        <end position="297"/>
    </location>
</feature>
<proteinExistence type="predicted"/>
<dbReference type="PROSITE" id="PS50082">
    <property type="entry name" value="WD_REPEATS_2"/>
    <property type="match status" value="1"/>
</dbReference>
<dbReference type="Gene3D" id="2.130.10.10">
    <property type="entry name" value="YVTN repeat-like/Quinoprotein amine dehydrogenase"/>
    <property type="match status" value="1"/>
</dbReference>
<comment type="subcellular location">
    <subcellularLocation>
        <location evidence="1">Nucleus</location>
    </subcellularLocation>
</comment>
<dbReference type="GO" id="GO:0006400">
    <property type="term" value="P:tRNA modification"/>
    <property type="evidence" value="ECO:0007669"/>
    <property type="project" value="TreeGrafter"/>
</dbReference>
<dbReference type="EMBL" id="AGNL01007256">
    <property type="protein sequence ID" value="EJK71418.1"/>
    <property type="molecule type" value="Genomic_DNA"/>
</dbReference>
<keyword evidence="2 6" id="KW-0853">WD repeat</keyword>
<sequence length="538" mass="58655">MSKQLLHTCDSGVIVVALDDRAFVLVDDARTSSARAFELTDDDKHDADDPASGSTNGQQQKCLQKKKNDREIQAVCCEKIGTKRWFAGRSPAPMCGDVVVRFRLTISLPSTRQRTSAAHLYYKVSREDKTLSLYEVGEGDEGRKFLPTTTHKMPKRARCLAFCNIPSSSPGGVECHAVLVGDLSGDSLAFSLVQGIPPRLLLGHTASVLTGLKVVASTVDKLRGKLLLTSDRDEKIRISCFPETHITKEYLLGHDLFISSMDAVSKGVADGKAWCVSGSGDGTVRLWDYDSFKQIGMVPIVLKPSEKNDDVKEAEPSDGKGIDSHDCDGGAGEGTEEDCDDHRIAVPLAVGLSPHADRIVVARDGINSIDIHPIPSPSTASPLLPSFVSLHKRQTLDCKSQPLALGWLPDGSVLVLVRDPEFLLHFKPCCSGSGDEYENVSPTSALCTALRNAVDRRISMPESTLERDSYGKLVLQKIRLLEDDEQDGNSNERKGGGLHWQDAGRKVTAKMAEQRRRKRKREQAKGKGTAEEAKKASE</sequence>
<dbReference type="InterPro" id="IPR015943">
    <property type="entry name" value="WD40/YVTN_repeat-like_dom_sf"/>
</dbReference>
<feature type="region of interest" description="Disordered" evidence="7">
    <location>
        <begin position="306"/>
        <end position="338"/>
    </location>
</feature>
<dbReference type="eggNOG" id="KOG3914">
    <property type="taxonomic scope" value="Eukaryota"/>
</dbReference>
<keyword evidence="3" id="KW-0819">tRNA processing</keyword>
<feature type="compositionally biased region" description="Basic and acidic residues" evidence="7">
    <location>
        <begin position="306"/>
        <end position="328"/>
    </location>
</feature>
<accession>K0SYA4</accession>
<evidence type="ECO:0000256" key="2">
    <source>
        <dbReference type="ARBA" id="ARBA00022574"/>
    </source>
</evidence>
<evidence type="ECO:0000313" key="8">
    <source>
        <dbReference type="EMBL" id="EJK71418.1"/>
    </source>
</evidence>
<feature type="region of interest" description="Disordered" evidence="7">
    <location>
        <begin position="41"/>
        <end position="65"/>
    </location>
</feature>
<evidence type="ECO:0000256" key="3">
    <source>
        <dbReference type="ARBA" id="ARBA00022694"/>
    </source>
</evidence>
<evidence type="ECO:0000256" key="7">
    <source>
        <dbReference type="SAM" id="MobiDB-lite"/>
    </source>
</evidence>
<evidence type="ECO:0000256" key="5">
    <source>
        <dbReference type="ARBA" id="ARBA00023242"/>
    </source>
</evidence>
<dbReference type="OMA" id="HTASMLT"/>
<feature type="compositionally biased region" description="Polar residues" evidence="7">
    <location>
        <begin position="52"/>
        <end position="62"/>
    </location>
</feature>
<dbReference type="InterPro" id="IPR001680">
    <property type="entry name" value="WD40_rpt"/>
</dbReference>
<keyword evidence="5" id="KW-0539">Nucleus</keyword>
<dbReference type="OrthoDB" id="371245at2759"/>
<comment type="caution">
    <text evidence="8">The sequence shown here is derived from an EMBL/GenBank/DDBJ whole genome shotgun (WGS) entry which is preliminary data.</text>
</comment>
<dbReference type="InterPro" id="IPR036322">
    <property type="entry name" value="WD40_repeat_dom_sf"/>
</dbReference>
<evidence type="ECO:0008006" key="10">
    <source>
        <dbReference type="Google" id="ProtNLM"/>
    </source>
</evidence>
<gene>
    <name evidence="8" type="ORF">THAOC_07147</name>
</gene>
<protein>
    <recommendedName>
        <fullName evidence="10">WD repeat-containing protein 4 homolog</fullName>
    </recommendedName>
</protein>
<dbReference type="GO" id="GO:0005829">
    <property type="term" value="C:cytosol"/>
    <property type="evidence" value="ECO:0007669"/>
    <property type="project" value="TreeGrafter"/>
</dbReference>
<dbReference type="SUPFAM" id="SSF50978">
    <property type="entry name" value="WD40 repeat-like"/>
    <property type="match status" value="1"/>
</dbReference>
<feature type="compositionally biased region" description="Basic and acidic residues" evidence="7">
    <location>
        <begin position="523"/>
        <end position="538"/>
    </location>
</feature>
<evidence type="ECO:0000256" key="4">
    <source>
        <dbReference type="ARBA" id="ARBA00022737"/>
    </source>
</evidence>
<keyword evidence="4" id="KW-0677">Repeat</keyword>
<reference evidence="8 9" key="1">
    <citation type="journal article" date="2012" name="Genome Biol.">
        <title>Genome and low-iron response of an oceanic diatom adapted to chronic iron limitation.</title>
        <authorList>
            <person name="Lommer M."/>
            <person name="Specht M."/>
            <person name="Roy A.S."/>
            <person name="Kraemer L."/>
            <person name="Andreson R."/>
            <person name="Gutowska M.A."/>
            <person name="Wolf J."/>
            <person name="Bergner S.V."/>
            <person name="Schilhabel M.B."/>
            <person name="Klostermeier U.C."/>
            <person name="Beiko R.G."/>
            <person name="Rosenstiel P."/>
            <person name="Hippler M."/>
            <person name="Laroche J."/>
        </authorList>
    </citation>
    <scope>NUCLEOTIDE SEQUENCE [LARGE SCALE GENOMIC DNA]</scope>
    <source>
        <strain evidence="8 9">CCMP1005</strain>
    </source>
</reference>
<dbReference type="GO" id="GO:0043527">
    <property type="term" value="C:tRNA methyltransferase complex"/>
    <property type="evidence" value="ECO:0007669"/>
    <property type="project" value="TreeGrafter"/>
</dbReference>
<dbReference type="Proteomes" id="UP000266841">
    <property type="component" value="Unassembled WGS sequence"/>
</dbReference>
<dbReference type="GO" id="GO:0036265">
    <property type="term" value="P:RNA (guanine-N7)-methylation"/>
    <property type="evidence" value="ECO:0007669"/>
    <property type="project" value="InterPro"/>
</dbReference>
<evidence type="ECO:0000256" key="1">
    <source>
        <dbReference type="ARBA" id="ARBA00004123"/>
    </source>
</evidence>
<dbReference type="GO" id="GO:0005634">
    <property type="term" value="C:nucleus"/>
    <property type="evidence" value="ECO:0007669"/>
    <property type="project" value="UniProtKB-SubCell"/>
</dbReference>
<name>K0SYA4_THAOC</name>
<feature type="region of interest" description="Disordered" evidence="7">
    <location>
        <begin position="485"/>
        <end position="538"/>
    </location>
</feature>
<dbReference type="PANTHER" id="PTHR16288:SF0">
    <property type="entry name" value="TRNA (GUANINE-N(7)-)-METHYLTRANSFERASE NON-CATALYTIC SUBUNIT WDR4"/>
    <property type="match status" value="1"/>
</dbReference>